<evidence type="ECO:0000256" key="2">
    <source>
        <dbReference type="ARBA" id="ARBA00023125"/>
    </source>
</evidence>
<dbReference type="PROSITE" id="PS50987">
    <property type="entry name" value="HTH_ARSR_2"/>
    <property type="match status" value="1"/>
</dbReference>
<feature type="region of interest" description="Disordered" evidence="4">
    <location>
        <begin position="85"/>
        <end position="104"/>
    </location>
</feature>
<dbReference type="Proteomes" id="UP000664628">
    <property type="component" value="Unassembled WGS sequence"/>
</dbReference>
<comment type="caution">
    <text evidence="6">The sequence shown here is derived from an EMBL/GenBank/DDBJ whole genome shotgun (WGS) entry which is preliminary data.</text>
</comment>
<dbReference type="PANTHER" id="PTHR33154:SF33">
    <property type="entry name" value="TRANSCRIPTIONAL REPRESSOR SDPR"/>
    <property type="match status" value="1"/>
</dbReference>
<dbReference type="InterPro" id="IPR001845">
    <property type="entry name" value="HTH_ArsR_DNA-bd_dom"/>
</dbReference>
<dbReference type="InterPro" id="IPR047796">
    <property type="entry name" value="SdpR-like_repress"/>
</dbReference>
<dbReference type="NCBIfam" id="NF033788">
    <property type="entry name" value="HTH_metalloreg"/>
    <property type="match status" value="1"/>
</dbReference>
<dbReference type="PRINTS" id="PR00778">
    <property type="entry name" value="HTHARSR"/>
</dbReference>
<dbReference type="InterPro" id="IPR036388">
    <property type="entry name" value="WH-like_DNA-bd_sf"/>
</dbReference>
<dbReference type="RefSeq" id="WP_207328114.1">
    <property type="nucleotide sequence ID" value="NZ_JAFMYW010000001.1"/>
</dbReference>
<dbReference type="CDD" id="cd00090">
    <property type="entry name" value="HTH_ARSR"/>
    <property type="match status" value="1"/>
</dbReference>
<keyword evidence="7" id="KW-1185">Reference proteome</keyword>
<keyword evidence="2" id="KW-0238">DNA-binding</keyword>
<name>A0ABS3JCX3_9BACT</name>
<dbReference type="PANTHER" id="PTHR33154">
    <property type="entry name" value="TRANSCRIPTIONAL REGULATOR, ARSR FAMILY"/>
    <property type="match status" value="1"/>
</dbReference>
<feature type="domain" description="HTH arsR-type" evidence="5">
    <location>
        <begin position="1"/>
        <end position="87"/>
    </location>
</feature>
<evidence type="ECO:0000313" key="7">
    <source>
        <dbReference type="Proteomes" id="UP000664628"/>
    </source>
</evidence>
<evidence type="ECO:0000313" key="6">
    <source>
        <dbReference type="EMBL" id="MBO0947842.1"/>
    </source>
</evidence>
<dbReference type="InterPro" id="IPR011991">
    <property type="entry name" value="ArsR-like_HTH"/>
</dbReference>
<dbReference type="Gene3D" id="1.10.10.10">
    <property type="entry name" value="Winged helix-like DNA-binding domain superfamily/Winged helix DNA-binding domain"/>
    <property type="match status" value="1"/>
</dbReference>
<keyword evidence="3" id="KW-0804">Transcription</keyword>
<dbReference type="NCBIfam" id="NF033789">
    <property type="entry name" value="repress_SdpR"/>
    <property type="match status" value="1"/>
</dbReference>
<evidence type="ECO:0000259" key="5">
    <source>
        <dbReference type="PROSITE" id="PS50987"/>
    </source>
</evidence>
<gene>
    <name evidence="6" type="ORF">J2I46_04565</name>
</gene>
<organism evidence="6 7">
    <name type="scientific">Fibrella forsythiae</name>
    <dbReference type="NCBI Taxonomy" id="2817061"/>
    <lineage>
        <taxon>Bacteria</taxon>
        <taxon>Pseudomonadati</taxon>
        <taxon>Bacteroidota</taxon>
        <taxon>Cytophagia</taxon>
        <taxon>Cytophagales</taxon>
        <taxon>Spirosomataceae</taxon>
        <taxon>Fibrella</taxon>
    </lineage>
</organism>
<protein>
    <submittedName>
        <fullName evidence="6">Winged helix-turn-helix transcriptional regulator</fullName>
    </submittedName>
</protein>
<dbReference type="InterPro" id="IPR051081">
    <property type="entry name" value="HTH_MetalResp_TranReg"/>
</dbReference>
<dbReference type="EMBL" id="JAFMYW010000001">
    <property type="protein sequence ID" value="MBO0947842.1"/>
    <property type="molecule type" value="Genomic_DNA"/>
</dbReference>
<keyword evidence="1" id="KW-0805">Transcription regulation</keyword>
<evidence type="ECO:0000256" key="3">
    <source>
        <dbReference type="ARBA" id="ARBA00023163"/>
    </source>
</evidence>
<dbReference type="InterPro" id="IPR036390">
    <property type="entry name" value="WH_DNA-bd_sf"/>
</dbReference>
<evidence type="ECO:0000256" key="4">
    <source>
        <dbReference type="SAM" id="MobiDB-lite"/>
    </source>
</evidence>
<dbReference type="SMART" id="SM00418">
    <property type="entry name" value="HTH_ARSR"/>
    <property type="match status" value="1"/>
</dbReference>
<reference evidence="6 7" key="1">
    <citation type="submission" date="2021-03" db="EMBL/GenBank/DDBJ databases">
        <title>Fibrella sp. HMF5405 genome sequencing and assembly.</title>
        <authorList>
            <person name="Kang H."/>
            <person name="Kim H."/>
            <person name="Bae S."/>
            <person name="Joh K."/>
        </authorList>
    </citation>
    <scope>NUCLEOTIDE SEQUENCE [LARGE SCALE GENOMIC DNA]</scope>
    <source>
        <strain evidence="6 7">HMF5405</strain>
    </source>
</reference>
<proteinExistence type="predicted"/>
<dbReference type="SUPFAM" id="SSF46785">
    <property type="entry name" value="Winged helix' DNA-binding domain"/>
    <property type="match status" value="1"/>
</dbReference>
<accession>A0ABS3JCX3</accession>
<sequence length="104" mass="11492">MNALFKALNDPTRRQMLELLRKGDLTAGEIADQFEMTKPSISHHLDLLRQAGLVDSTKNGQFVTYTLNTTVLDELLAWLMNFTGSSLLNTSPPAPEPDSSKKSS</sequence>
<dbReference type="Pfam" id="PF01022">
    <property type="entry name" value="HTH_5"/>
    <property type="match status" value="1"/>
</dbReference>
<evidence type="ECO:0000256" key="1">
    <source>
        <dbReference type="ARBA" id="ARBA00023015"/>
    </source>
</evidence>